<comment type="pathway">
    <text evidence="1">Carbohydrate acid metabolism.</text>
</comment>
<dbReference type="Gene3D" id="3.20.20.70">
    <property type="entry name" value="Aldolase class I"/>
    <property type="match status" value="1"/>
</dbReference>
<gene>
    <name evidence="6" type="ORF">Sradi_2110500</name>
</gene>
<evidence type="ECO:0000256" key="4">
    <source>
        <dbReference type="ARBA" id="ARBA00023239"/>
    </source>
</evidence>
<evidence type="ECO:0000256" key="1">
    <source>
        <dbReference type="ARBA" id="ARBA00004761"/>
    </source>
</evidence>
<keyword evidence="4" id="KW-0456">Lyase</keyword>
<evidence type="ECO:0000256" key="5">
    <source>
        <dbReference type="ARBA" id="ARBA00023277"/>
    </source>
</evidence>
<dbReference type="SUPFAM" id="SSF51569">
    <property type="entry name" value="Aldolase"/>
    <property type="match status" value="1"/>
</dbReference>
<comment type="subunit">
    <text evidence="3">Homotrimer.</text>
</comment>
<protein>
    <submittedName>
        <fullName evidence="6">KHG/KDPG aldolase</fullName>
    </submittedName>
</protein>
<dbReference type="EMBL" id="JACGWJ010000008">
    <property type="protein sequence ID" value="KAL0404697.1"/>
    <property type="molecule type" value="Genomic_DNA"/>
</dbReference>
<comment type="similarity">
    <text evidence="2">Belongs to the KHG/KDPG aldolase family.</text>
</comment>
<proteinExistence type="inferred from homology"/>
<dbReference type="Pfam" id="PF01081">
    <property type="entry name" value="Aldolase"/>
    <property type="match status" value="1"/>
</dbReference>
<dbReference type="InterPro" id="IPR000887">
    <property type="entry name" value="Aldlse_KDPG_KHG"/>
</dbReference>
<reference evidence="6" key="1">
    <citation type="submission" date="2020-06" db="EMBL/GenBank/DDBJ databases">
        <authorList>
            <person name="Li T."/>
            <person name="Hu X."/>
            <person name="Zhang T."/>
            <person name="Song X."/>
            <person name="Zhang H."/>
            <person name="Dai N."/>
            <person name="Sheng W."/>
            <person name="Hou X."/>
            <person name="Wei L."/>
        </authorList>
    </citation>
    <scope>NUCLEOTIDE SEQUENCE</scope>
    <source>
        <strain evidence="6">G02</strain>
        <tissue evidence="6">Leaf</tissue>
    </source>
</reference>
<evidence type="ECO:0000256" key="3">
    <source>
        <dbReference type="ARBA" id="ARBA00011233"/>
    </source>
</evidence>
<dbReference type="AlphaFoldDB" id="A0AAW2TJF2"/>
<dbReference type="PANTHER" id="PTHR30246:SF1">
    <property type="entry name" value="2-DEHYDRO-3-DEOXY-6-PHOSPHOGALACTONATE ALDOLASE-RELATED"/>
    <property type="match status" value="1"/>
</dbReference>
<evidence type="ECO:0000256" key="2">
    <source>
        <dbReference type="ARBA" id="ARBA00006906"/>
    </source>
</evidence>
<name>A0AAW2TJF2_SESRA</name>
<dbReference type="GO" id="GO:0016829">
    <property type="term" value="F:lyase activity"/>
    <property type="evidence" value="ECO:0007669"/>
    <property type="project" value="UniProtKB-KW"/>
</dbReference>
<organism evidence="6">
    <name type="scientific">Sesamum radiatum</name>
    <name type="common">Black benniseed</name>
    <dbReference type="NCBI Taxonomy" id="300843"/>
    <lineage>
        <taxon>Eukaryota</taxon>
        <taxon>Viridiplantae</taxon>
        <taxon>Streptophyta</taxon>
        <taxon>Embryophyta</taxon>
        <taxon>Tracheophyta</taxon>
        <taxon>Spermatophyta</taxon>
        <taxon>Magnoliopsida</taxon>
        <taxon>eudicotyledons</taxon>
        <taxon>Gunneridae</taxon>
        <taxon>Pentapetalae</taxon>
        <taxon>asterids</taxon>
        <taxon>lamiids</taxon>
        <taxon>Lamiales</taxon>
        <taxon>Pedaliaceae</taxon>
        <taxon>Sesamum</taxon>
    </lineage>
</organism>
<reference evidence="6" key="2">
    <citation type="journal article" date="2024" name="Plant">
        <title>Genomic evolution and insights into agronomic trait innovations of Sesamum species.</title>
        <authorList>
            <person name="Miao H."/>
            <person name="Wang L."/>
            <person name="Qu L."/>
            <person name="Liu H."/>
            <person name="Sun Y."/>
            <person name="Le M."/>
            <person name="Wang Q."/>
            <person name="Wei S."/>
            <person name="Zheng Y."/>
            <person name="Lin W."/>
            <person name="Duan Y."/>
            <person name="Cao H."/>
            <person name="Xiong S."/>
            <person name="Wang X."/>
            <person name="Wei L."/>
            <person name="Li C."/>
            <person name="Ma Q."/>
            <person name="Ju M."/>
            <person name="Zhao R."/>
            <person name="Li G."/>
            <person name="Mu C."/>
            <person name="Tian Q."/>
            <person name="Mei H."/>
            <person name="Zhang T."/>
            <person name="Gao T."/>
            <person name="Zhang H."/>
        </authorList>
    </citation>
    <scope>NUCLEOTIDE SEQUENCE</scope>
    <source>
        <strain evidence="6">G02</strain>
    </source>
</reference>
<evidence type="ECO:0000313" key="6">
    <source>
        <dbReference type="EMBL" id="KAL0404697.1"/>
    </source>
</evidence>
<comment type="caution">
    <text evidence="6">The sequence shown here is derived from an EMBL/GenBank/DDBJ whole genome shotgun (WGS) entry which is preliminary data.</text>
</comment>
<keyword evidence="5" id="KW-0119">Carbohydrate metabolism</keyword>
<dbReference type="CDD" id="cd00452">
    <property type="entry name" value="KDPG_aldolase"/>
    <property type="match status" value="1"/>
</dbReference>
<dbReference type="PANTHER" id="PTHR30246">
    <property type="entry name" value="2-KETO-3-DEOXY-6-PHOSPHOGLUCONATE ALDOLASE"/>
    <property type="match status" value="1"/>
</dbReference>
<accession>A0AAW2TJF2</accession>
<dbReference type="InterPro" id="IPR013785">
    <property type="entry name" value="Aldolase_TIM"/>
</dbReference>
<sequence length="293" mass="31363">MMAVASSGGSIWALNLFFSSSKIKPFLAKASAHTYSKEFSSHFRCKNSYKNSVAVYPGTVADRVLMDIENSGIIACLRAQSAEMAIEAARAALSGGISVLEITMSTPGVFEALQFLVHEYPSASLGVGTVLDREDAKDALKCGAKFLMSPAMVKEILDDVAEGQALYIPGAMTPTEILLASTAGAKIVKVYPVSALGGVQYIAAVKKPFPDIKMIASQGITIGNFKMCKLILILGRRFSGSVYWSGASSVVLSDAIFEKNAMDEKYFDRINQLARSAAFTGSQAVRKIRDNLS</sequence>